<proteinExistence type="predicted"/>
<feature type="region of interest" description="Disordered" evidence="1">
    <location>
        <begin position="103"/>
        <end position="127"/>
    </location>
</feature>
<sequence>MSAVSSSPGPRFFVTIRRKKSALLGVTLVTAAVLLCLQYNVAKDAVDESVQPVPANLYLDTDKRTQEGRPEPKPVQFIANSIASDFLPEQQSQFINNYPQQQPYVQSRQSQQLKETNLRPPTKDSSL</sequence>
<reference evidence="2" key="1">
    <citation type="submission" date="2021-05" db="EMBL/GenBank/DDBJ databases">
        <authorList>
            <person name="Alioto T."/>
            <person name="Alioto T."/>
            <person name="Gomez Garrido J."/>
        </authorList>
    </citation>
    <scope>NUCLEOTIDE SEQUENCE</scope>
</reference>
<dbReference type="EMBL" id="HBUF01187576">
    <property type="protein sequence ID" value="CAG6657204.1"/>
    <property type="molecule type" value="Transcribed_RNA"/>
</dbReference>
<dbReference type="AlphaFoldDB" id="A0A8D8RTB0"/>
<feature type="compositionally biased region" description="Low complexity" evidence="1">
    <location>
        <begin position="103"/>
        <end position="112"/>
    </location>
</feature>
<organism evidence="2">
    <name type="scientific">Cacopsylla melanoneura</name>
    <dbReference type="NCBI Taxonomy" id="428564"/>
    <lineage>
        <taxon>Eukaryota</taxon>
        <taxon>Metazoa</taxon>
        <taxon>Ecdysozoa</taxon>
        <taxon>Arthropoda</taxon>
        <taxon>Hexapoda</taxon>
        <taxon>Insecta</taxon>
        <taxon>Pterygota</taxon>
        <taxon>Neoptera</taxon>
        <taxon>Paraneoptera</taxon>
        <taxon>Hemiptera</taxon>
        <taxon>Sternorrhyncha</taxon>
        <taxon>Psylloidea</taxon>
        <taxon>Psyllidae</taxon>
        <taxon>Psyllinae</taxon>
        <taxon>Cacopsylla</taxon>
    </lineage>
</organism>
<protein>
    <submittedName>
        <fullName evidence="2">Uncharacterized protein</fullName>
    </submittedName>
</protein>
<evidence type="ECO:0000313" key="2">
    <source>
        <dbReference type="EMBL" id="CAG6657204.1"/>
    </source>
</evidence>
<evidence type="ECO:0000256" key="1">
    <source>
        <dbReference type="SAM" id="MobiDB-lite"/>
    </source>
</evidence>
<name>A0A8D8RTB0_9HEMI</name>
<accession>A0A8D8RTB0</accession>